<dbReference type="EMBL" id="LWLG01000010">
    <property type="protein sequence ID" value="OAQ20480.1"/>
    <property type="molecule type" value="Genomic_DNA"/>
</dbReference>
<name>A0A179D325_9BACT</name>
<evidence type="ECO:0000313" key="3">
    <source>
        <dbReference type="Proteomes" id="UP000078390"/>
    </source>
</evidence>
<evidence type="ECO:0000313" key="2">
    <source>
        <dbReference type="EMBL" id="OAQ20480.1"/>
    </source>
</evidence>
<dbReference type="RefSeq" id="WP_068670685.1">
    <property type="nucleotide sequence ID" value="NZ_LWLG01000010.1"/>
</dbReference>
<dbReference type="GO" id="GO:0005886">
    <property type="term" value="C:plasma membrane"/>
    <property type="evidence" value="ECO:0007669"/>
    <property type="project" value="TreeGrafter"/>
</dbReference>
<keyword evidence="1" id="KW-1133">Transmembrane helix</keyword>
<keyword evidence="3" id="KW-1185">Reference proteome</keyword>
<dbReference type="Proteomes" id="UP000078390">
    <property type="component" value="Unassembled WGS sequence"/>
</dbReference>
<sequence length="529" mass="59029">MKTFYRFLVTLGLLLVGFIAALALLVHIYLKPEKIRNLTISKAETLLGRKVELQKIEVGLFKGILLKGLTIKESDGQTDFVRLKGLRVKFRLLPLLRKKVVITKAEIDSPYLRVVKDRKGVFNWETLKILKKEDTRRENGESAASSRGKAFGKAVLTLLIPNLEVRNGKLLFKDETGDLPEMEIPFEVKASLSPEGLSARADFELFKEPFRLVVKVKDYLSAPELEVNLSGQTLDLNPFLKGSGFEKRQVSQAGTSRSSSLSSTIFIPVAKARVEITLTKIIYRKLALLNSRLIATFRDGKLTSDFQGEVAGGKVRDHLEADLRTRVPSWKVRKTGVGIEVAEILSGLHPDLPGKINGQISYEGEFAGAGLSLEEVKRTLAGQGGFEVKPLELSGIPATEVLSRLLNLPELKIILFSYGRGKFEVKDQRLFLKAELVGPMLSASLPSGTLDFEGYLDMPFDLVFSPGLSKRLTQRLPFARHFLNDKGEVELTVLVKGPYRKPRVILRSRPLERRLKETIEEKLKGLLGL</sequence>
<proteinExistence type="predicted"/>
<dbReference type="GO" id="GO:0090313">
    <property type="term" value="P:regulation of protein targeting to membrane"/>
    <property type="evidence" value="ECO:0007669"/>
    <property type="project" value="TreeGrafter"/>
</dbReference>
<dbReference type="PANTHER" id="PTHR30441:SF8">
    <property type="entry name" value="DUF748 DOMAIN-CONTAINING PROTEIN"/>
    <property type="match status" value="1"/>
</dbReference>
<comment type="caution">
    <text evidence="2">The sequence shown here is derived from an EMBL/GenBank/DDBJ whole genome shotgun (WGS) entry which is preliminary data.</text>
</comment>
<dbReference type="InterPro" id="IPR008023">
    <property type="entry name" value="DUF748"/>
</dbReference>
<accession>A0A179D325</accession>
<feature type="transmembrane region" description="Helical" evidence="1">
    <location>
        <begin position="7"/>
        <end position="30"/>
    </location>
</feature>
<keyword evidence="1" id="KW-0812">Transmembrane</keyword>
<dbReference type="PANTHER" id="PTHR30441">
    <property type="entry name" value="DUF748 DOMAIN-CONTAINING PROTEIN"/>
    <property type="match status" value="1"/>
</dbReference>
<dbReference type="STRING" id="999894.TDIS_1389"/>
<protein>
    <submittedName>
        <fullName evidence="2">Uncharacterized protein</fullName>
    </submittedName>
</protein>
<dbReference type="Pfam" id="PF05359">
    <property type="entry name" value="DUF748"/>
    <property type="match status" value="1"/>
</dbReference>
<dbReference type="OrthoDB" id="9766390at2"/>
<evidence type="ECO:0000256" key="1">
    <source>
        <dbReference type="SAM" id="Phobius"/>
    </source>
</evidence>
<organism evidence="2 3">
    <name type="scientific">Thermosulfurimonas dismutans</name>
    <dbReference type="NCBI Taxonomy" id="999894"/>
    <lineage>
        <taxon>Bacteria</taxon>
        <taxon>Pseudomonadati</taxon>
        <taxon>Thermodesulfobacteriota</taxon>
        <taxon>Thermodesulfobacteria</taxon>
        <taxon>Thermodesulfobacteriales</taxon>
        <taxon>Thermodesulfobacteriaceae</taxon>
        <taxon>Thermosulfurimonas</taxon>
    </lineage>
</organism>
<keyword evidence="1" id="KW-0472">Membrane</keyword>
<reference evidence="2 3" key="1">
    <citation type="submission" date="2016-04" db="EMBL/GenBank/DDBJ databases">
        <title>Genome analysis of Thermosulfurimonas dismutans, the first thermophilic sulfur-disproportionating bacterium of the phylum Thermodesulfobacteria.</title>
        <authorList>
            <person name="Mardanov A.V."/>
            <person name="Beletsky A.V."/>
            <person name="Kadnikov V.V."/>
            <person name="Slobodkin A.I."/>
            <person name="Ravin N.V."/>
        </authorList>
    </citation>
    <scope>NUCLEOTIDE SEQUENCE [LARGE SCALE GENOMIC DNA]</scope>
    <source>
        <strain evidence="2 3">S95</strain>
    </source>
</reference>
<dbReference type="InterPro" id="IPR052894">
    <property type="entry name" value="AsmA-related"/>
</dbReference>
<gene>
    <name evidence="2" type="ORF">TDIS_1389</name>
</gene>
<dbReference type="AlphaFoldDB" id="A0A179D325"/>